<dbReference type="Proteomes" id="UP000613840">
    <property type="component" value="Unassembled WGS sequence"/>
</dbReference>
<evidence type="ECO:0000313" key="4">
    <source>
        <dbReference type="Proteomes" id="UP000613840"/>
    </source>
</evidence>
<dbReference type="InterPro" id="IPR050631">
    <property type="entry name" value="PheA/TfdB_FAD_monoxygenase"/>
</dbReference>
<accession>A0A917SHK5</accession>
<dbReference type="Gene3D" id="3.50.50.60">
    <property type="entry name" value="FAD/NAD(P)-binding domain"/>
    <property type="match status" value="2"/>
</dbReference>
<evidence type="ECO:0000256" key="1">
    <source>
        <dbReference type="ARBA" id="ARBA00023002"/>
    </source>
</evidence>
<keyword evidence="4" id="KW-1185">Reference proteome</keyword>
<dbReference type="PANTHER" id="PTHR43476:SF5">
    <property type="entry name" value="FAD-DEPENDENT MONOOXYGENASE"/>
    <property type="match status" value="1"/>
</dbReference>
<keyword evidence="1" id="KW-0560">Oxidoreductase</keyword>
<dbReference type="Pfam" id="PF01494">
    <property type="entry name" value="FAD_binding_3"/>
    <property type="match status" value="1"/>
</dbReference>
<dbReference type="GO" id="GO:0071949">
    <property type="term" value="F:FAD binding"/>
    <property type="evidence" value="ECO:0007669"/>
    <property type="project" value="InterPro"/>
</dbReference>
<reference evidence="3" key="1">
    <citation type="journal article" date="2014" name="Int. J. Syst. Evol. Microbiol.">
        <title>Complete genome sequence of Corynebacterium casei LMG S-19264T (=DSM 44701T), isolated from a smear-ripened cheese.</title>
        <authorList>
            <consortium name="US DOE Joint Genome Institute (JGI-PGF)"/>
            <person name="Walter F."/>
            <person name="Albersmeier A."/>
            <person name="Kalinowski J."/>
            <person name="Ruckert C."/>
        </authorList>
    </citation>
    <scope>NUCLEOTIDE SEQUENCE</scope>
    <source>
        <strain evidence="3">CGMCC 4.7306</strain>
    </source>
</reference>
<protein>
    <recommendedName>
        <fullName evidence="2">FAD-binding domain-containing protein</fullName>
    </recommendedName>
</protein>
<name>A0A917SHK5_9ACTN</name>
<evidence type="ECO:0000259" key="2">
    <source>
        <dbReference type="Pfam" id="PF01494"/>
    </source>
</evidence>
<dbReference type="RefSeq" id="WP_188898325.1">
    <property type="nucleotide sequence ID" value="NZ_BMMZ01000019.1"/>
</dbReference>
<reference evidence="3" key="2">
    <citation type="submission" date="2020-09" db="EMBL/GenBank/DDBJ databases">
        <authorList>
            <person name="Sun Q."/>
            <person name="Zhou Y."/>
        </authorList>
    </citation>
    <scope>NUCLEOTIDE SEQUENCE</scope>
    <source>
        <strain evidence="3">CGMCC 4.7306</strain>
    </source>
</reference>
<evidence type="ECO:0000313" key="3">
    <source>
        <dbReference type="EMBL" id="GGL82724.1"/>
    </source>
</evidence>
<sequence>MEQHTGCLIAGGGPAGIMLGLLLARAGIEVTVAEKHGDFLRDFRGDTVHASTLQLLGELGLEDRFQAIPHADLADYRLPIGNHRSIVLGDFSRLPAPYDHISLAPQWDLLSLLADAAAEEPGFTLLMNTEVLSPVVDHGRVIGARIRSAGQESVIMADLTVACDGRNSDLRATAGMVPEEYPVPYDVWWFRLPRTETERANELPTLLPTIKPPDIMLAMSHQDYYQIAYLARKGSEQRLRDEGIDSFRRRITRLRPDLADRVGQLTSMDDLPILDVRMNRLRRWHRPGLLCIGDAAHAMSPSGGVGVNLAIQDAVAAARYLAEPLRQHWVTDHDLDQVRRRRLFPTVFLQSGQRLLHTTIYEPALAGLPGGFDLAILVLRLLPWLSGPVGRLIAIGPRPESAPDFARSDAHRDGAELLG</sequence>
<dbReference type="PANTHER" id="PTHR43476">
    <property type="entry name" value="3-(3-HYDROXY-PHENYL)PROPIONATE/3-HYDROXYCINNAMIC ACID HYDROXYLASE"/>
    <property type="match status" value="1"/>
</dbReference>
<dbReference type="EMBL" id="BMMZ01000019">
    <property type="protein sequence ID" value="GGL82724.1"/>
    <property type="molecule type" value="Genomic_DNA"/>
</dbReference>
<gene>
    <name evidence="3" type="ORF">GCM10011575_46270</name>
</gene>
<dbReference type="NCBIfam" id="NF004833">
    <property type="entry name" value="PRK06185.1-1"/>
    <property type="match status" value="1"/>
</dbReference>
<dbReference type="AlphaFoldDB" id="A0A917SHK5"/>
<dbReference type="GO" id="GO:0016491">
    <property type="term" value="F:oxidoreductase activity"/>
    <property type="evidence" value="ECO:0007669"/>
    <property type="project" value="UniProtKB-KW"/>
</dbReference>
<proteinExistence type="predicted"/>
<dbReference type="InterPro" id="IPR002938">
    <property type="entry name" value="FAD-bd"/>
</dbReference>
<organism evidence="3 4">
    <name type="scientific">Microlunatus endophyticus</name>
    <dbReference type="NCBI Taxonomy" id="1716077"/>
    <lineage>
        <taxon>Bacteria</taxon>
        <taxon>Bacillati</taxon>
        <taxon>Actinomycetota</taxon>
        <taxon>Actinomycetes</taxon>
        <taxon>Propionibacteriales</taxon>
        <taxon>Propionibacteriaceae</taxon>
        <taxon>Microlunatus</taxon>
    </lineage>
</organism>
<dbReference type="PRINTS" id="PR00420">
    <property type="entry name" value="RNGMNOXGNASE"/>
</dbReference>
<feature type="domain" description="FAD-binding" evidence="2">
    <location>
        <begin position="7"/>
        <end position="328"/>
    </location>
</feature>
<dbReference type="SUPFAM" id="SSF51905">
    <property type="entry name" value="FAD/NAD(P)-binding domain"/>
    <property type="match status" value="1"/>
</dbReference>
<dbReference type="InterPro" id="IPR036188">
    <property type="entry name" value="FAD/NAD-bd_sf"/>
</dbReference>
<comment type="caution">
    <text evidence="3">The sequence shown here is derived from an EMBL/GenBank/DDBJ whole genome shotgun (WGS) entry which is preliminary data.</text>
</comment>